<feature type="transmembrane region" description="Helical" evidence="2">
    <location>
        <begin position="281"/>
        <end position="304"/>
    </location>
</feature>
<protein>
    <recommendedName>
        <fullName evidence="5">GRAM domain-containing protein</fullName>
    </recommendedName>
</protein>
<evidence type="ECO:0000313" key="4">
    <source>
        <dbReference type="Proteomes" id="UP000054342"/>
    </source>
</evidence>
<dbReference type="Proteomes" id="UP000054342">
    <property type="component" value="Unassembled WGS sequence"/>
</dbReference>
<evidence type="ECO:0008006" key="5">
    <source>
        <dbReference type="Google" id="ProtNLM"/>
    </source>
</evidence>
<dbReference type="PANTHER" id="PTHR37402:SF1">
    <property type="entry name" value="GRAM DOMAIN-CONTAINING PROTEIN 4"/>
    <property type="match status" value="1"/>
</dbReference>
<feature type="region of interest" description="Disordered" evidence="1">
    <location>
        <begin position="475"/>
        <end position="504"/>
    </location>
</feature>
<proteinExistence type="predicted"/>
<feature type="transmembrane region" description="Helical" evidence="2">
    <location>
        <begin position="409"/>
        <end position="427"/>
    </location>
</feature>
<keyword evidence="2" id="KW-0812">Transmembrane</keyword>
<dbReference type="HOGENOM" id="CLU_022814_1_0_1"/>
<accession>A0A0D2BMW0</accession>
<sequence length="628" mass="72797">MPSVQRDSLASTNQHAGDLLESAAHLKNKAKSKVKDIVNTHNPTVDDHNSTDNENDIFADAAFDPARVLDKTSPQSKKSARATITDGIKDAKYLATHPRRVMRNKATRQAAATIGNARHPILTPDRDQELLDAHHALDQAISSTTSIREEEDCEEAIGEVEDAHDRIRKVEYQRESLQTAWILRRHVSRVRVVRPVPRPERSQFTTESRFQWERYVGHLALYYTRGFTAPYIDDFDSPPFDLEDLARIIERIAITSADWQAFLLGIREVYMWKDPKRTGRWLALFLVLWYTQHIMAYFYFYIIYSTLRNKFRPSSVQTVRDNVTRAIDRKARVQAWGDLIQRHGQHDWLEPFLDEIGPIIQMQLGDVADLLEVMVNFHRHEKPRLTMATVFFFFCCLAVSLFADMAFCVKLMWLIIGGGFFVTYPIATNFPKYRLLVSHFRWMFWDIPTHAELAILRLQEKAVVRDADLSEFEWQKDEDDEAEDESASHSDAEEREESAPWSESHSFNVFDKADGRGHLFVGRTGLALHTKTAKRSWPFAELHEMRKFDGMESDSTLKNLKKLHSRSSSTMQIILLHGELAILLHPADRDRVFNLILAWSGHRWQSLQMERQNSDRGNLDRAIKRVFH</sequence>
<keyword evidence="2" id="KW-0472">Membrane</keyword>
<dbReference type="InterPro" id="IPR037847">
    <property type="entry name" value="GRAMDC4"/>
</dbReference>
<dbReference type="PANTHER" id="PTHR37402">
    <property type="entry name" value="GRAM DOMAIN-CONTAINING PROTEIN 4"/>
    <property type="match status" value="1"/>
</dbReference>
<name>A0A0D2BMW0_9EURO</name>
<evidence type="ECO:0000313" key="3">
    <source>
        <dbReference type="EMBL" id="KIW53871.1"/>
    </source>
</evidence>
<organism evidence="3 4">
    <name type="scientific">Exophiala xenobiotica</name>
    <dbReference type="NCBI Taxonomy" id="348802"/>
    <lineage>
        <taxon>Eukaryota</taxon>
        <taxon>Fungi</taxon>
        <taxon>Dikarya</taxon>
        <taxon>Ascomycota</taxon>
        <taxon>Pezizomycotina</taxon>
        <taxon>Eurotiomycetes</taxon>
        <taxon>Chaetothyriomycetidae</taxon>
        <taxon>Chaetothyriales</taxon>
        <taxon>Herpotrichiellaceae</taxon>
        <taxon>Exophiala</taxon>
    </lineage>
</organism>
<keyword evidence="4" id="KW-1185">Reference proteome</keyword>
<evidence type="ECO:0000256" key="2">
    <source>
        <dbReference type="SAM" id="Phobius"/>
    </source>
</evidence>
<feature type="transmembrane region" description="Helical" evidence="2">
    <location>
        <begin position="385"/>
        <end position="403"/>
    </location>
</feature>
<dbReference type="OrthoDB" id="1708389at2759"/>
<dbReference type="STRING" id="348802.A0A0D2BMW0"/>
<dbReference type="GO" id="GO:0006915">
    <property type="term" value="P:apoptotic process"/>
    <property type="evidence" value="ECO:0007669"/>
    <property type="project" value="InterPro"/>
</dbReference>
<dbReference type="EMBL" id="KN847320">
    <property type="protein sequence ID" value="KIW53871.1"/>
    <property type="molecule type" value="Genomic_DNA"/>
</dbReference>
<evidence type="ECO:0000256" key="1">
    <source>
        <dbReference type="SAM" id="MobiDB-lite"/>
    </source>
</evidence>
<gene>
    <name evidence="3" type="ORF">PV05_06282</name>
</gene>
<feature type="compositionally biased region" description="Acidic residues" evidence="1">
    <location>
        <begin position="476"/>
        <end position="485"/>
    </location>
</feature>
<reference evidence="3 4" key="1">
    <citation type="submission" date="2015-01" db="EMBL/GenBank/DDBJ databases">
        <title>The Genome Sequence of Exophiala xenobiotica CBS118157.</title>
        <authorList>
            <consortium name="The Broad Institute Genomics Platform"/>
            <person name="Cuomo C."/>
            <person name="de Hoog S."/>
            <person name="Gorbushina A."/>
            <person name="Stielow B."/>
            <person name="Teixiera M."/>
            <person name="Abouelleil A."/>
            <person name="Chapman S.B."/>
            <person name="Priest M."/>
            <person name="Young S.K."/>
            <person name="Wortman J."/>
            <person name="Nusbaum C."/>
            <person name="Birren B."/>
        </authorList>
    </citation>
    <scope>NUCLEOTIDE SEQUENCE [LARGE SCALE GENOMIC DNA]</scope>
    <source>
        <strain evidence="3 4">CBS 118157</strain>
    </source>
</reference>
<dbReference type="RefSeq" id="XP_013314455.1">
    <property type="nucleotide sequence ID" value="XM_013459001.1"/>
</dbReference>
<keyword evidence="2" id="KW-1133">Transmembrane helix</keyword>
<dbReference type="AlphaFoldDB" id="A0A0D2BMW0"/>
<dbReference type="GeneID" id="25328190"/>